<dbReference type="OrthoDB" id="9770517at2"/>
<accession>A0A2Z5UX72</accession>
<keyword evidence="2" id="KW-0812">Transmembrane</keyword>
<keyword evidence="2" id="KW-1134">Transmembrane beta strand</keyword>
<dbReference type="PANTHER" id="PTHR30203">
    <property type="entry name" value="OUTER MEMBRANE CATION EFFLUX PROTEIN"/>
    <property type="match status" value="1"/>
</dbReference>
<comment type="similarity">
    <text evidence="1 2">Belongs to the outer membrane factor (OMF) (TC 1.B.17) family.</text>
</comment>
<organism evidence="4 5">
    <name type="scientific">Candidatus Rickettsiella viridis</name>
    <dbReference type="NCBI Taxonomy" id="676208"/>
    <lineage>
        <taxon>Bacteria</taxon>
        <taxon>Pseudomonadati</taxon>
        <taxon>Pseudomonadota</taxon>
        <taxon>Gammaproteobacteria</taxon>
        <taxon>Legionellales</taxon>
        <taxon>Coxiellaceae</taxon>
        <taxon>Rickettsiella</taxon>
    </lineage>
</organism>
<dbReference type="GO" id="GO:0009279">
    <property type="term" value="C:cell outer membrane"/>
    <property type="evidence" value="ECO:0007669"/>
    <property type="project" value="UniProtKB-SubCell"/>
</dbReference>
<feature type="coiled-coil region" evidence="3">
    <location>
        <begin position="410"/>
        <end position="437"/>
    </location>
</feature>
<evidence type="ECO:0000256" key="2">
    <source>
        <dbReference type="RuleBase" id="RU362097"/>
    </source>
</evidence>
<dbReference type="Gene3D" id="1.20.1600.10">
    <property type="entry name" value="Outer membrane efflux proteins (OEP)"/>
    <property type="match status" value="1"/>
</dbReference>
<keyword evidence="5" id="KW-1185">Reference proteome</keyword>
<dbReference type="PANTHER" id="PTHR30203:SF33">
    <property type="entry name" value="BLR4455 PROTEIN"/>
    <property type="match status" value="1"/>
</dbReference>
<dbReference type="SUPFAM" id="SSF56954">
    <property type="entry name" value="Outer membrane efflux proteins (OEP)"/>
    <property type="match status" value="1"/>
</dbReference>
<dbReference type="EMBL" id="AP018005">
    <property type="protein sequence ID" value="BBB15755.1"/>
    <property type="molecule type" value="Genomic_DNA"/>
</dbReference>
<evidence type="ECO:0000313" key="4">
    <source>
        <dbReference type="EMBL" id="BBB15755.1"/>
    </source>
</evidence>
<reference evidence="4 5" key="1">
    <citation type="submission" date="2017-03" db="EMBL/GenBank/DDBJ databases">
        <title>The genome sequence of Candidatus Rickettsiella viridis.</title>
        <authorList>
            <person name="Nikoh N."/>
            <person name="Tsuchida T."/>
            <person name="Yamaguchi K."/>
            <person name="Maeda T."/>
            <person name="Shigenobu S."/>
            <person name="Fukatsu T."/>
        </authorList>
    </citation>
    <scope>NUCLEOTIDE SEQUENCE [LARGE SCALE GENOMIC DNA]</scope>
    <source>
        <strain evidence="4 5">Ap-RA04</strain>
    </source>
</reference>
<keyword evidence="2" id="KW-0732">Signal</keyword>
<name>A0A2Z5UX72_9COXI</name>
<feature type="chain" id="PRO_5016194236" evidence="2">
    <location>
        <begin position="26"/>
        <end position="497"/>
    </location>
</feature>
<evidence type="ECO:0000256" key="3">
    <source>
        <dbReference type="SAM" id="Coils"/>
    </source>
</evidence>
<dbReference type="KEGG" id="rvi:RVIR1_13060"/>
<keyword evidence="3" id="KW-0175">Coiled coil</keyword>
<dbReference type="GO" id="GO:0015562">
    <property type="term" value="F:efflux transmembrane transporter activity"/>
    <property type="evidence" value="ECO:0007669"/>
    <property type="project" value="InterPro"/>
</dbReference>
<dbReference type="Proteomes" id="UP000282483">
    <property type="component" value="Chromosome"/>
</dbReference>
<evidence type="ECO:0000256" key="1">
    <source>
        <dbReference type="ARBA" id="ARBA00007613"/>
    </source>
</evidence>
<dbReference type="RefSeq" id="WP_126323290.1">
    <property type="nucleotide sequence ID" value="NZ_AP018005.1"/>
</dbReference>
<dbReference type="Pfam" id="PF02321">
    <property type="entry name" value="OEP"/>
    <property type="match status" value="2"/>
</dbReference>
<protein>
    <submittedName>
        <fullName evidence="4">RND efflux system outer membrane lipoprotein NodT family</fullName>
    </submittedName>
</protein>
<gene>
    <name evidence="4" type="ORF">RVIR1_13060</name>
</gene>
<dbReference type="AlphaFoldDB" id="A0A2Z5UX72"/>
<feature type="signal peptide" evidence="2">
    <location>
        <begin position="1"/>
        <end position="25"/>
    </location>
</feature>
<evidence type="ECO:0000313" key="5">
    <source>
        <dbReference type="Proteomes" id="UP000282483"/>
    </source>
</evidence>
<dbReference type="InterPro" id="IPR010131">
    <property type="entry name" value="MdtP/NodT-like"/>
</dbReference>
<dbReference type="NCBIfam" id="TIGR01845">
    <property type="entry name" value="outer_NodT"/>
    <property type="match status" value="1"/>
</dbReference>
<dbReference type="Gene3D" id="2.20.200.10">
    <property type="entry name" value="Outer membrane efflux proteins (OEP)"/>
    <property type="match status" value="1"/>
</dbReference>
<keyword evidence="2" id="KW-0472">Membrane</keyword>
<proteinExistence type="inferred from homology"/>
<sequence>MYFSYKSACQAFIIILLLASLNACLVGPDFKPAEAPQVKHYTESPWLHRTVSTQGHAGASQHFICGANVPPQWWRSFHSKKLNKLVCRGLSNSPNLIAAKAVLREAEENLNAGIGNLYPAFTAQLSAQRGSSTGVFNSNTADSTVTASNTPLGSVFNLFNASVNVSYLLDIFGGTRREIEALKAQVDYQDYEWKAAYLSLTGNIVTSTIALASLQTQISVTKRLILEQEEQLKIIKQQFELGGVSGVEVLQQQTQVAQTRATLPPLEKSKEQTRNALAVLVGSFPSCSRIPNIDLSELRLPTQLPLNIPSALVRHRPDVRAAEALWKAANAQVGVATANLYPQFSINGTYGESNSVGNRLFASQSKLWSIGSGLLQPLFRGGTLIAQRRAAFAAYDQAAAQYQQVVLQAFQNVADTLRALEADARELRAQKQAELAARANLNLTRQQFKLGGINYLSLLDAQRQYQQTRISLIQAQASRYTDTAALYQALGGGWWNC</sequence>
<dbReference type="InterPro" id="IPR003423">
    <property type="entry name" value="OMP_efflux"/>
</dbReference>
<keyword evidence="2 4" id="KW-0449">Lipoprotein</keyword>
<comment type="subcellular location">
    <subcellularLocation>
        <location evidence="2">Cell outer membrane</location>
        <topology evidence="2">Lipid-anchor</topology>
    </subcellularLocation>
</comment>
<keyword evidence="2" id="KW-0564">Palmitate</keyword>